<evidence type="ECO:0000313" key="17">
    <source>
        <dbReference type="EMBL" id="QKG04178.1"/>
    </source>
</evidence>
<comment type="similarity">
    <text evidence="2">Belongs to the complex I subunit 6 family.</text>
</comment>
<accession>A0A6M8NRD8</accession>
<feature type="transmembrane region" description="Helical" evidence="16">
    <location>
        <begin position="6"/>
        <end position="25"/>
    </location>
</feature>
<feature type="transmembrane region" description="Helical" evidence="16">
    <location>
        <begin position="133"/>
        <end position="159"/>
    </location>
</feature>
<evidence type="ECO:0000256" key="4">
    <source>
        <dbReference type="ARBA" id="ARBA00021095"/>
    </source>
</evidence>
<keyword evidence="13 16" id="KW-0472">Membrane</keyword>
<keyword evidence="7 16" id="KW-0812">Transmembrane</keyword>
<gene>
    <name evidence="17" type="primary">ND6</name>
    <name evidence="17" type="ORF">OrSpMp012</name>
</gene>
<evidence type="ECO:0000256" key="10">
    <source>
        <dbReference type="ARBA" id="ARBA00022989"/>
    </source>
</evidence>
<keyword evidence="12 17" id="KW-0496">Mitochondrion</keyword>
<evidence type="ECO:0000256" key="8">
    <source>
        <dbReference type="ARBA" id="ARBA00022967"/>
    </source>
</evidence>
<dbReference type="GeneID" id="55757894"/>
<feature type="transmembrane region" description="Helical" evidence="16">
    <location>
        <begin position="87"/>
        <end position="113"/>
    </location>
</feature>
<keyword evidence="9" id="KW-0249">Electron transport</keyword>
<dbReference type="InterPro" id="IPR050269">
    <property type="entry name" value="ComplexI_Subunit6"/>
</dbReference>
<sequence length="170" mass="18581">MMMMNYFFGLIMVFMVVSVVALSVISIPYQGVIALMGVSFFCCIFMVVLGRTFAALVMYIVYLGGLIVVFGYCVSVEKDSVIHEVGVVKYVIIFVLVLLGILSWLLVGGVGGLLVYTNWEDLVCLEVNGSSVFYFNGGAGLIVCSWGLLVVLFSILVILSWSRLGGLRPF</sequence>
<reference evidence="17" key="1">
    <citation type="submission" date="2020-04" db="EMBL/GenBank/DDBJ databases">
        <title>Complete mitochondrial genome of the slender racer (Orientocoluber spinalis Peters, 1866; Squamata, Colubridae).</title>
        <authorList>
            <person name="Park J."/>
            <person name="Park I.K."/>
            <person name="Ra N.Y."/>
            <person name="Min S.H."/>
            <person name="Park D."/>
        </authorList>
    </citation>
    <scope>NUCLEOTIDE SEQUENCE</scope>
</reference>
<keyword evidence="10 16" id="KW-1133">Transmembrane helix</keyword>
<evidence type="ECO:0000256" key="6">
    <source>
        <dbReference type="ARBA" id="ARBA00022660"/>
    </source>
</evidence>
<name>A0A6M8NRD8_9SAUR</name>
<dbReference type="GO" id="GO:0008137">
    <property type="term" value="F:NADH dehydrogenase (ubiquinone) activity"/>
    <property type="evidence" value="ECO:0007669"/>
    <property type="project" value="UniProtKB-EC"/>
</dbReference>
<evidence type="ECO:0000256" key="1">
    <source>
        <dbReference type="ARBA" id="ARBA00004225"/>
    </source>
</evidence>
<evidence type="ECO:0000256" key="16">
    <source>
        <dbReference type="SAM" id="Phobius"/>
    </source>
</evidence>
<evidence type="ECO:0000256" key="2">
    <source>
        <dbReference type="ARBA" id="ARBA00005698"/>
    </source>
</evidence>
<proteinExistence type="inferred from homology"/>
<evidence type="ECO:0000256" key="7">
    <source>
        <dbReference type="ARBA" id="ARBA00022692"/>
    </source>
</evidence>
<geneLocation type="mitochondrion" evidence="17"/>
<evidence type="ECO:0000256" key="14">
    <source>
        <dbReference type="ARBA" id="ARBA00031019"/>
    </source>
</evidence>
<evidence type="ECO:0000256" key="12">
    <source>
        <dbReference type="ARBA" id="ARBA00023128"/>
    </source>
</evidence>
<comment type="subcellular location">
    <subcellularLocation>
        <location evidence="1">Mitochondrion membrane</location>
        <topology evidence="1">Multi-pass membrane protein</topology>
    </subcellularLocation>
</comment>
<protein>
    <recommendedName>
        <fullName evidence="4">NADH-ubiquinone oxidoreductase chain 6</fullName>
        <ecNumber evidence="3">7.1.1.2</ecNumber>
    </recommendedName>
    <alternativeName>
        <fullName evidence="14">NADH dehydrogenase subunit 6</fullName>
    </alternativeName>
</protein>
<dbReference type="EMBL" id="MT304473">
    <property type="protein sequence ID" value="QKG04178.1"/>
    <property type="molecule type" value="Genomic_DNA"/>
</dbReference>
<evidence type="ECO:0000256" key="11">
    <source>
        <dbReference type="ARBA" id="ARBA00023027"/>
    </source>
</evidence>
<keyword evidence="11" id="KW-0520">NAD</keyword>
<keyword evidence="8" id="KW-1278">Translocase</keyword>
<evidence type="ECO:0000256" key="13">
    <source>
        <dbReference type="ARBA" id="ARBA00023136"/>
    </source>
</evidence>
<evidence type="ECO:0000256" key="3">
    <source>
        <dbReference type="ARBA" id="ARBA00012944"/>
    </source>
</evidence>
<dbReference type="CTD" id="4541"/>
<dbReference type="RefSeq" id="YP_009867143.1">
    <property type="nucleotide sequence ID" value="NC_049067.1"/>
</dbReference>
<evidence type="ECO:0000256" key="9">
    <source>
        <dbReference type="ARBA" id="ARBA00022982"/>
    </source>
</evidence>
<feature type="transmembrane region" description="Helical" evidence="16">
    <location>
        <begin position="32"/>
        <end position="50"/>
    </location>
</feature>
<dbReference type="PANTHER" id="PTHR11435:SF1">
    <property type="entry name" value="NADH-UBIQUINONE OXIDOREDUCTASE CHAIN 6"/>
    <property type="match status" value="1"/>
</dbReference>
<feature type="transmembrane region" description="Helical" evidence="16">
    <location>
        <begin position="56"/>
        <end position="75"/>
    </location>
</feature>
<evidence type="ECO:0000256" key="15">
    <source>
        <dbReference type="ARBA" id="ARBA00049551"/>
    </source>
</evidence>
<dbReference type="PANTHER" id="PTHR11435">
    <property type="entry name" value="NADH UBIQUINONE OXIDOREDUCTASE SUBUNIT ND6"/>
    <property type="match status" value="1"/>
</dbReference>
<dbReference type="AlphaFoldDB" id="A0A6M8NRD8"/>
<keyword evidence="5" id="KW-0813">Transport</keyword>
<keyword evidence="6" id="KW-0679">Respiratory chain</keyword>
<organism evidence="17">
    <name type="scientific">Orientocoluber spinalis</name>
    <name type="common">Slender racer</name>
    <dbReference type="NCBI Taxonomy" id="256109"/>
    <lineage>
        <taxon>Eukaryota</taxon>
        <taxon>Metazoa</taxon>
        <taxon>Chordata</taxon>
        <taxon>Craniata</taxon>
        <taxon>Vertebrata</taxon>
        <taxon>Euteleostomi</taxon>
        <taxon>Lepidosauria</taxon>
        <taxon>Squamata</taxon>
        <taxon>Bifurcata</taxon>
        <taxon>Unidentata</taxon>
        <taxon>Episquamata</taxon>
        <taxon>Toxicofera</taxon>
        <taxon>Serpentes</taxon>
        <taxon>Colubroidea</taxon>
        <taxon>Colubridae</taxon>
        <taxon>Colubrinae</taxon>
        <taxon>Orientocoluber</taxon>
    </lineage>
</organism>
<comment type="catalytic activity">
    <reaction evidence="15">
        <text>a ubiquinone + NADH + 5 H(+)(in) = a ubiquinol + NAD(+) + 4 H(+)(out)</text>
        <dbReference type="Rhea" id="RHEA:29091"/>
        <dbReference type="Rhea" id="RHEA-COMP:9565"/>
        <dbReference type="Rhea" id="RHEA-COMP:9566"/>
        <dbReference type="ChEBI" id="CHEBI:15378"/>
        <dbReference type="ChEBI" id="CHEBI:16389"/>
        <dbReference type="ChEBI" id="CHEBI:17976"/>
        <dbReference type="ChEBI" id="CHEBI:57540"/>
        <dbReference type="ChEBI" id="CHEBI:57945"/>
        <dbReference type="EC" id="7.1.1.2"/>
    </reaction>
</comment>
<dbReference type="EC" id="7.1.1.2" evidence="3"/>
<dbReference type="GO" id="GO:0031966">
    <property type="term" value="C:mitochondrial membrane"/>
    <property type="evidence" value="ECO:0007669"/>
    <property type="project" value="UniProtKB-SubCell"/>
</dbReference>
<evidence type="ECO:0000256" key="5">
    <source>
        <dbReference type="ARBA" id="ARBA00022448"/>
    </source>
</evidence>